<proteinExistence type="predicted"/>
<evidence type="ECO:0000313" key="3">
    <source>
        <dbReference type="Proteomes" id="UP000747399"/>
    </source>
</evidence>
<comment type="caution">
    <text evidence="2">The sequence shown here is derived from an EMBL/GenBank/DDBJ whole genome shotgun (WGS) entry which is preliminary data.</text>
</comment>
<dbReference type="Proteomes" id="UP000747399">
    <property type="component" value="Unassembled WGS sequence"/>
</dbReference>
<dbReference type="EMBL" id="BNCO01000092">
    <property type="protein sequence ID" value="GIL66949.1"/>
    <property type="molecule type" value="Genomic_DNA"/>
</dbReference>
<sequence>MLTPMGQPFAASHSSCSGQPTHADQANVLASAEQPCRRSHDIISMLPLCAAALNSRPVNGAANVSTSHSTVATCAPRAAASDSSSAANVHPCACRVWRMARWPRSAARRPMGPLGSRAAGATTPTDRDPD</sequence>
<accession>A0A8J4FDX0</accession>
<protein>
    <submittedName>
        <fullName evidence="2">Uncharacterized protein</fullName>
    </submittedName>
</protein>
<organism evidence="2 3">
    <name type="scientific">Volvox africanus</name>
    <dbReference type="NCBI Taxonomy" id="51714"/>
    <lineage>
        <taxon>Eukaryota</taxon>
        <taxon>Viridiplantae</taxon>
        <taxon>Chlorophyta</taxon>
        <taxon>core chlorophytes</taxon>
        <taxon>Chlorophyceae</taxon>
        <taxon>CS clade</taxon>
        <taxon>Chlamydomonadales</taxon>
        <taxon>Volvocaceae</taxon>
        <taxon>Volvox</taxon>
    </lineage>
</organism>
<evidence type="ECO:0000313" key="2">
    <source>
        <dbReference type="EMBL" id="GIL66949.1"/>
    </source>
</evidence>
<feature type="region of interest" description="Disordered" evidence="1">
    <location>
        <begin position="1"/>
        <end position="22"/>
    </location>
</feature>
<dbReference type="AlphaFoldDB" id="A0A8J4FDX0"/>
<gene>
    <name evidence="2" type="ORF">Vafri_20461</name>
</gene>
<feature type="region of interest" description="Disordered" evidence="1">
    <location>
        <begin position="106"/>
        <end position="130"/>
    </location>
</feature>
<name>A0A8J4FDX0_9CHLO</name>
<feature type="compositionally biased region" description="Polar residues" evidence="1">
    <location>
        <begin position="12"/>
        <end position="22"/>
    </location>
</feature>
<keyword evidence="3" id="KW-1185">Reference proteome</keyword>
<evidence type="ECO:0000256" key="1">
    <source>
        <dbReference type="SAM" id="MobiDB-lite"/>
    </source>
</evidence>
<reference evidence="2" key="1">
    <citation type="journal article" date="2021" name="Proc. Natl. Acad. Sci. U.S.A.">
        <title>Three genomes in the algal genus Volvox reveal the fate of a haploid sex-determining region after a transition to homothallism.</title>
        <authorList>
            <person name="Yamamoto K."/>
            <person name="Hamaji T."/>
            <person name="Kawai-Toyooka H."/>
            <person name="Matsuzaki R."/>
            <person name="Takahashi F."/>
            <person name="Nishimura Y."/>
            <person name="Kawachi M."/>
            <person name="Noguchi H."/>
            <person name="Minakuchi Y."/>
            <person name="Umen J.G."/>
            <person name="Toyoda A."/>
            <person name="Nozaki H."/>
        </authorList>
    </citation>
    <scope>NUCLEOTIDE SEQUENCE</scope>
    <source>
        <strain evidence="2">NIES-3780</strain>
    </source>
</reference>